<dbReference type="EMBL" id="MIGC01002242">
    <property type="protein sequence ID" value="PHJ21447.1"/>
    <property type="molecule type" value="Genomic_DNA"/>
</dbReference>
<evidence type="ECO:0000313" key="2">
    <source>
        <dbReference type="EMBL" id="PHJ21447.1"/>
    </source>
</evidence>
<comment type="caution">
    <text evidence="2">The sequence shown here is derived from an EMBL/GenBank/DDBJ whole genome shotgun (WGS) entry which is preliminary data.</text>
</comment>
<sequence>ALYPESEAISSTEDFLSDRRASPAKDTLEELDLSFLQASSGGAGQKLEGQLQAEADALQHDLVVANRLKSQLGKMQDKDPKKASVRQKLADLRKKREERKSHLDALLSEATAANKSPKAARKLQSPEEAASLKKLTDTITRSRARLEEIFRHM</sequence>
<dbReference type="RefSeq" id="XP_067923129.1">
    <property type="nucleotide sequence ID" value="XM_068064898.1"/>
</dbReference>
<dbReference type="AlphaFoldDB" id="A0A2C6KWB3"/>
<feature type="non-terminal residue" evidence="2">
    <location>
        <position position="1"/>
    </location>
</feature>
<proteinExistence type="predicted"/>
<name>A0A2C6KWB3_9APIC</name>
<gene>
    <name evidence="2" type="ORF">CSUI_004713</name>
</gene>
<keyword evidence="3" id="KW-1185">Reference proteome</keyword>
<feature type="compositionally biased region" description="Basic and acidic residues" evidence="1">
    <location>
        <begin position="75"/>
        <end position="103"/>
    </location>
</feature>
<organism evidence="2 3">
    <name type="scientific">Cystoisospora suis</name>
    <dbReference type="NCBI Taxonomy" id="483139"/>
    <lineage>
        <taxon>Eukaryota</taxon>
        <taxon>Sar</taxon>
        <taxon>Alveolata</taxon>
        <taxon>Apicomplexa</taxon>
        <taxon>Conoidasida</taxon>
        <taxon>Coccidia</taxon>
        <taxon>Eucoccidiorida</taxon>
        <taxon>Eimeriorina</taxon>
        <taxon>Sarcocystidae</taxon>
        <taxon>Cystoisospora</taxon>
    </lineage>
</organism>
<feature type="region of interest" description="Disordered" evidence="1">
    <location>
        <begin position="1"/>
        <end position="23"/>
    </location>
</feature>
<evidence type="ECO:0000313" key="3">
    <source>
        <dbReference type="Proteomes" id="UP000221165"/>
    </source>
</evidence>
<dbReference type="Proteomes" id="UP000221165">
    <property type="component" value="Unassembled WGS sequence"/>
</dbReference>
<feature type="region of interest" description="Disordered" evidence="1">
    <location>
        <begin position="72"/>
        <end position="136"/>
    </location>
</feature>
<reference evidence="2 3" key="1">
    <citation type="journal article" date="2017" name="Int. J. Parasitol.">
        <title>The genome of the protozoan parasite Cystoisospora suis and a reverse vaccinology approach to identify vaccine candidates.</title>
        <authorList>
            <person name="Palmieri N."/>
            <person name="Shrestha A."/>
            <person name="Ruttkowski B."/>
            <person name="Beck T."/>
            <person name="Vogl C."/>
            <person name="Tomley F."/>
            <person name="Blake D.P."/>
            <person name="Joachim A."/>
        </authorList>
    </citation>
    <scope>NUCLEOTIDE SEQUENCE [LARGE SCALE GENOMIC DNA]</scope>
    <source>
        <strain evidence="2 3">Wien I</strain>
    </source>
</reference>
<dbReference type="VEuPathDB" id="ToxoDB:CSUI_004713"/>
<evidence type="ECO:0000256" key="1">
    <source>
        <dbReference type="SAM" id="MobiDB-lite"/>
    </source>
</evidence>
<accession>A0A2C6KWB3</accession>
<protein>
    <submittedName>
        <fullName evidence="2">Uncharacterized protein</fullName>
    </submittedName>
</protein>
<dbReference type="GeneID" id="94428109"/>